<keyword evidence="3" id="KW-1185">Reference proteome</keyword>
<organism evidence="2 3">
    <name type="scientific">Rhizopus delemar</name>
    <dbReference type="NCBI Taxonomy" id="936053"/>
    <lineage>
        <taxon>Eukaryota</taxon>
        <taxon>Fungi</taxon>
        <taxon>Fungi incertae sedis</taxon>
        <taxon>Mucoromycota</taxon>
        <taxon>Mucoromycotina</taxon>
        <taxon>Mucoromycetes</taxon>
        <taxon>Mucorales</taxon>
        <taxon>Mucorineae</taxon>
        <taxon>Rhizopodaceae</taxon>
        <taxon>Rhizopus</taxon>
    </lineage>
</organism>
<feature type="chain" id="PRO_5040440127" description="Secreted protein" evidence="1">
    <location>
        <begin position="24"/>
        <end position="99"/>
    </location>
</feature>
<evidence type="ECO:0000313" key="3">
    <source>
        <dbReference type="Proteomes" id="UP000740926"/>
    </source>
</evidence>
<evidence type="ECO:0000313" key="2">
    <source>
        <dbReference type="EMBL" id="KAG1531676.1"/>
    </source>
</evidence>
<dbReference type="AlphaFoldDB" id="A0A9P6XT62"/>
<comment type="caution">
    <text evidence="2">The sequence shown here is derived from an EMBL/GenBank/DDBJ whole genome shotgun (WGS) entry which is preliminary data.</text>
</comment>
<gene>
    <name evidence="2" type="ORF">G6F50_016569</name>
</gene>
<dbReference type="Proteomes" id="UP000740926">
    <property type="component" value="Unassembled WGS sequence"/>
</dbReference>
<protein>
    <recommendedName>
        <fullName evidence="4">Secreted protein</fullName>
    </recommendedName>
</protein>
<feature type="signal peptide" evidence="1">
    <location>
        <begin position="1"/>
        <end position="23"/>
    </location>
</feature>
<dbReference type="EMBL" id="JAANIU010010620">
    <property type="protein sequence ID" value="KAG1531676.1"/>
    <property type="molecule type" value="Genomic_DNA"/>
</dbReference>
<proteinExistence type="predicted"/>
<reference evidence="2 3" key="1">
    <citation type="journal article" date="2020" name="Microb. Genom.">
        <title>Genetic diversity of clinical and environmental Mucorales isolates obtained from an investigation of mucormycosis cases among solid organ transplant recipients.</title>
        <authorList>
            <person name="Nguyen M.H."/>
            <person name="Kaul D."/>
            <person name="Muto C."/>
            <person name="Cheng S.J."/>
            <person name="Richter R.A."/>
            <person name="Bruno V.M."/>
            <person name="Liu G."/>
            <person name="Beyhan S."/>
            <person name="Sundermann A.J."/>
            <person name="Mounaud S."/>
            <person name="Pasculle A.W."/>
            <person name="Nierman W.C."/>
            <person name="Driscoll E."/>
            <person name="Cumbie R."/>
            <person name="Clancy C.J."/>
            <person name="Dupont C.L."/>
        </authorList>
    </citation>
    <scope>NUCLEOTIDE SEQUENCE [LARGE SCALE GENOMIC DNA]</scope>
    <source>
        <strain evidence="2 3">GL24</strain>
    </source>
</reference>
<name>A0A9P6XT62_9FUNG</name>
<sequence>MFGRPCSAAGMSLTFWMVGQLDAARAGVAHVGEVTGVERITGQDADAGRTQQRIDGVLLRRAQHRATVVGHPRRVLRVVSDLAGLAELAADVDLVTPRL</sequence>
<accession>A0A9P6XT62</accession>
<evidence type="ECO:0008006" key="4">
    <source>
        <dbReference type="Google" id="ProtNLM"/>
    </source>
</evidence>
<keyword evidence="1" id="KW-0732">Signal</keyword>
<evidence type="ECO:0000256" key="1">
    <source>
        <dbReference type="SAM" id="SignalP"/>
    </source>
</evidence>